<keyword evidence="21" id="KW-0012">Acyltransferase</keyword>
<dbReference type="SMART" id="SM00460">
    <property type="entry name" value="TGc"/>
    <property type="match status" value="1"/>
</dbReference>
<evidence type="ECO:0000256" key="33">
    <source>
        <dbReference type="ARBA" id="ARBA00043104"/>
    </source>
</evidence>
<keyword evidence="11" id="KW-0964">Secreted</keyword>
<dbReference type="GO" id="GO:0007399">
    <property type="term" value="P:nervous system development"/>
    <property type="evidence" value="ECO:0007669"/>
    <property type="project" value="UniProtKB-ARBA"/>
</dbReference>
<dbReference type="GO" id="GO:0005525">
    <property type="term" value="F:GTP binding"/>
    <property type="evidence" value="ECO:0007669"/>
    <property type="project" value="UniProtKB-KW"/>
</dbReference>
<keyword evidence="20" id="KW-0539">Nucleus</keyword>
<dbReference type="GO" id="GO:0008233">
    <property type="term" value="F:peptidase activity"/>
    <property type="evidence" value="ECO:0007669"/>
    <property type="project" value="UniProtKB-KW"/>
</dbReference>
<evidence type="ECO:0000256" key="12">
    <source>
        <dbReference type="ARBA" id="ARBA00022530"/>
    </source>
</evidence>
<dbReference type="Proteomes" id="UP000314294">
    <property type="component" value="Unassembled WGS sequence"/>
</dbReference>
<dbReference type="InterPro" id="IPR036985">
    <property type="entry name" value="Transglutaminase-like_sf"/>
</dbReference>
<dbReference type="GO" id="GO:0005694">
    <property type="term" value="C:chromosome"/>
    <property type="evidence" value="ECO:0007669"/>
    <property type="project" value="UniProtKB-SubCell"/>
</dbReference>
<evidence type="ECO:0000256" key="28">
    <source>
        <dbReference type="ARBA" id="ARBA00041677"/>
    </source>
</evidence>
<dbReference type="Gene3D" id="2.60.40.10">
    <property type="entry name" value="Immunoglobulins"/>
    <property type="match status" value="1"/>
</dbReference>
<keyword evidence="9" id="KW-0158">Chromosome</keyword>
<evidence type="ECO:0000256" key="22">
    <source>
        <dbReference type="ARBA" id="ARBA00024222"/>
    </source>
</evidence>
<keyword evidence="13" id="KW-0645">Protease</keyword>
<dbReference type="GO" id="GO:0005739">
    <property type="term" value="C:mitochondrion"/>
    <property type="evidence" value="ECO:0007669"/>
    <property type="project" value="UniProtKB-SubCell"/>
</dbReference>
<evidence type="ECO:0000256" key="37">
    <source>
        <dbReference type="ARBA" id="ARBA00048230"/>
    </source>
</evidence>
<evidence type="ECO:0000256" key="20">
    <source>
        <dbReference type="ARBA" id="ARBA00023242"/>
    </source>
</evidence>
<keyword evidence="17" id="KW-0496">Mitochondrion</keyword>
<sequence length="348" mass="37547">MEEGWRRDGGGMEEGWRTSCSVWPNLDLDVWDLQSELNAVDHRTEPGGAGRLVVRRGRPFSLKLQSGGFLPDGGVACTAETGPEPSERYGTRASFGLSAAVDASRWSAAATAAPGEPLTLTVCAAPDAPIGRYTLSLGGAGRVHFILLFNPWCTGDAVFMEDQSGLEEYVTAQDGIVYRGSYKHPVSTPWNYGQFEDGILDVCLRILDMNPKHLRNPGKDCSGRRSPVYVSRVLSAMASPGMLCVNCNGDRGVLLGCWTGDYEGGASPLSWGGSAEILRRWAAAACQPVRYGQCWVFAAVACSVSRALGIPCRVVTNYLSAHDNNGDLVIERHVNEKGEALQATEMIW</sequence>
<evidence type="ECO:0000256" key="9">
    <source>
        <dbReference type="ARBA" id="ARBA00022454"/>
    </source>
</evidence>
<evidence type="ECO:0000256" key="7">
    <source>
        <dbReference type="ARBA" id="ARBA00004514"/>
    </source>
</evidence>
<protein>
    <recommendedName>
        <fullName evidence="26">Protein-glutamine gamma-glutamyltransferase 2</fullName>
        <ecNumber evidence="22">2.3.2.13</ecNumber>
        <ecNumber evidence="25">3.5.1.44</ecNumber>
    </recommendedName>
    <alternativeName>
        <fullName evidence="29">Isopeptidase TGM2</fullName>
    </alternativeName>
    <alternativeName>
        <fullName evidence="31">Protein-glutamine deamidase TGM2</fullName>
    </alternativeName>
    <alternativeName>
        <fullName evidence="30">Protein-glutamine dopaminyltransferase TGM2</fullName>
    </alternativeName>
    <alternativeName>
        <fullName evidence="33">Protein-glutamine histaminyltransferase TGM2</fullName>
    </alternativeName>
    <alternativeName>
        <fullName evidence="34">Protein-glutamine noradrenalinyltransferase TGM2</fullName>
    </alternativeName>
    <alternativeName>
        <fullName evidence="32">Protein-glutamine serotonyltransferase TGM2</fullName>
    </alternativeName>
    <alternativeName>
        <fullName evidence="28">Tissue transglutaminase</fullName>
    </alternativeName>
    <alternativeName>
        <fullName evidence="27">Transglutaminase-2</fullName>
    </alternativeName>
</protein>
<evidence type="ECO:0000256" key="24">
    <source>
        <dbReference type="ARBA" id="ARBA00036876"/>
    </source>
</evidence>
<evidence type="ECO:0000256" key="19">
    <source>
        <dbReference type="ARBA" id="ARBA00023136"/>
    </source>
</evidence>
<comment type="catalytic activity">
    <reaction evidence="38">
        <text>L-glutaminyl-[protein] + dopamine = 5-dopaminyl-L-glutamyl-[protein] + NH4(+)</text>
        <dbReference type="Rhea" id="RHEA:66556"/>
        <dbReference type="Rhea" id="RHEA-COMP:10207"/>
        <dbReference type="Rhea" id="RHEA-COMP:17053"/>
        <dbReference type="ChEBI" id="CHEBI:28938"/>
        <dbReference type="ChEBI" id="CHEBI:30011"/>
        <dbReference type="ChEBI" id="CHEBI:59905"/>
        <dbReference type="ChEBI" id="CHEBI:167175"/>
    </reaction>
    <physiologicalReaction direction="left-to-right" evidence="38">
        <dbReference type="Rhea" id="RHEA:66557"/>
    </physiologicalReaction>
</comment>
<comment type="catalytic activity">
    <reaction evidence="35">
        <text>L-glutaminyl-[protein] + H2O = L-glutamyl-[protein] + NH4(+)</text>
        <dbReference type="Rhea" id="RHEA:16441"/>
        <dbReference type="Rhea" id="RHEA-COMP:10207"/>
        <dbReference type="Rhea" id="RHEA-COMP:10208"/>
        <dbReference type="ChEBI" id="CHEBI:15377"/>
        <dbReference type="ChEBI" id="CHEBI:28938"/>
        <dbReference type="ChEBI" id="CHEBI:29973"/>
        <dbReference type="ChEBI" id="CHEBI:30011"/>
        <dbReference type="EC" id="3.5.1.44"/>
    </reaction>
    <physiologicalReaction direction="left-to-right" evidence="35">
        <dbReference type="Rhea" id="RHEA:16442"/>
    </physiologicalReaction>
</comment>
<keyword evidence="16" id="KW-0106">Calcium</keyword>
<evidence type="ECO:0000256" key="32">
    <source>
        <dbReference type="ARBA" id="ARBA00042912"/>
    </source>
</evidence>
<proteinExistence type="inferred from homology"/>
<evidence type="ECO:0000256" key="29">
    <source>
        <dbReference type="ARBA" id="ARBA00042099"/>
    </source>
</evidence>
<evidence type="ECO:0000256" key="31">
    <source>
        <dbReference type="ARBA" id="ARBA00042239"/>
    </source>
</evidence>
<dbReference type="EC" id="3.5.1.44" evidence="25"/>
<dbReference type="Pfam" id="PF00868">
    <property type="entry name" value="Transglut_N"/>
    <property type="match status" value="1"/>
</dbReference>
<dbReference type="AlphaFoldDB" id="A0A4Z2GKC5"/>
<organism evidence="40 41">
    <name type="scientific">Liparis tanakae</name>
    <name type="common">Tanaka's snailfish</name>
    <dbReference type="NCBI Taxonomy" id="230148"/>
    <lineage>
        <taxon>Eukaryota</taxon>
        <taxon>Metazoa</taxon>
        <taxon>Chordata</taxon>
        <taxon>Craniata</taxon>
        <taxon>Vertebrata</taxon>
        <taxon>Euteleostomi</taxon>
        <taxon>Actinopterygii</taxon>
        <taxon>Neopterygii</taxon>
        <taxon>Teleostei</taxon>
        <taxon>Neoteleostei</taxon>
        <taxon>Acanthomorphata</taxon>
        <taxon>Eupercaria</taxon>
        <taxon>Perciformes</taxon>
        <taxon>Cottioidei</taxon>
        <taxon>Cottales</taxon>
        <taxon>Liparidae</taxon>
        <taxon>Liparis</taxon>
    </lineage>
</organism>
<comment type="caution">
    <text evidence="40">The sequence shown here is derived from an EMBL/GenBank/DDBJ whole genome shotgun (WGS) entry which is preliminary data.</text>
</comment>
<evidence type="ECO:0000256" key="8">
    <source>
        <dbReference type="ARBA" id="ARBA00005968"/>
    </source>
</evidence>
<evidence type="ECO:0000256" key="11">
    <source>
        <dbReference type="ARBA" id="ARBA00022525"/>
    </source>
</evidence>
<comment type="subcellular location">
    <subcellularLocation>
        <location evidence="4">Cell membrane</location>
    </subcellularLocation>
    <subcellularLocation>
        <location evidence="5">Chromosome</location>
    </subcellularLocation>
    <subcellularLocation>
        <location evidence="7">Cytoplasm</location>
        <location evidence="7">Cytosol</location>
    </subcellularLocation>
    <subcellularLocation>
        <location evidence="3">Mitochondrion</location>
    </subcellularLocation>
    <subcellularLocation>
        <location evidence="2">Nucleus</location>
    </subcellularLocation>
    <subcellularLocation>
        <location evidence="6">Secreted</location>
        <location evidence="6">Extracellular space</location>
        <location evidence="6">Extracellular matrix</location>
    </subcellularLocation>
</comment>
<dbReference type="InterPro" id="IPR050779">
    <property type="entry name" value="Transglutaminase"/>
</dbReference>
<dbReference type="Gene3D" id="3.90.260.10">
    <property type="entry name" value="Transglutaminase-like"/>
    <property type="match status" value="1"/>
</dbReference>
<comment type="catalytic activity">
    <reaction evidence="36">
        <text>L-glutaminyl-[protein] + histamine = 5-histaminyl-L-glutamyl-[protein] + NH4(+)</text>
        <dbReference type="Rhea" id="RHEA:66564"/>
        <dbReference type="Rhea" id="RHEA-COMP:10207"/>
        <dbReference type="Rhea" id="RHEA-COMP:17056"/>
        <dbReference type="ChEBI" id="CHEBI:28938"/>
        <dbReference type="ChEBI" id="CHEBI:30011"/>
        <dbReference type="ChEBI" id="CHEBI:58432"/>
        <dbReference type="ChEBI" id="CHEBI:167179"/>
    </reaction>
    <physiologicalReaction direction="left-to-right" evidence="36">
        <dbReference type="Rhea" id="RHEA:66565"/>
    </physiologicalReaction>
</comment>
<evidence type="ECO:0000256" key="16">
    <source>
        <dbReference type="ARBA" id="ARBA00022837"/>
    </source>
</evidence>
<dbReference type="SUPFAM" id="SSF81296">
    <property type="entry name" value="E set domains"/>
    <property type="match status" value="1"/>
</dbReference>
<evidence type="ECO:0000256" key="26">
    <source>
        <dbReference type="ARBA" id="ARBA00040561"/>
    </source>
</evidence>
<evidence type="ECO:0000256" key="36">
    <source>
        <dbReference type="ARBA" id="ARBA00047876"/>
    </source>
</evidence>
<dbReference type="InterPro" id="IPR014756">
    <property type="entry name" value="Ig_E-set"/>
</dbReference>
<evidence type="ECO:0000256" key="15">
    <source>
        <dbReference type="ARBA" id="ARBA00022741"/>
    </source>
</evidence>
<evidence type="ECO:0000256" key="17">
    <source>
        <dbReference type="ARBA" id="ARBA00023128"/>
    </source>
</evidence>
<name>A0A4Z2GKC5_9TELE</name>
<evidence type="ECO:0000256" key="38">
    <source>
        <dbReference type="ARBA" id="ARBA00048365"/>
    </source>
</evidence>
<evidence type="ECO:0000256" key="23">
    <source>
        <dbReference type="ARBA" id="ARBA00036377"/>
    </source>
</evidence>
<comment type="catalytic activity">
    <reaction evidence="24">
        <text>L-glutaminyl-[protein] + L-lysyl-[protein] = [protein]-L-lysyl-N(6)-5-L-glutamyl-[protein] + NH4(+)</text>
        <dbReference type="Rhea" id="RHEA:54816"/>
        <dbReference type="Rhea" id="RHEA-COMP:9752"/>
        <dbReference type="Rhea" id="RHEA-COMP:10207"/>
        <dbReference type="Rhea" id="RHEA-COMP:14005"/>
        <dbReference type="ChEBI" id="CHEBI:28938"/>
        <dbReference type="ChEBI" id="CHEBI:29969"/>
        <dbReference type="ChEBI" id="CHEBI:30011"/>
        <dbReference type="ChEBI" id="CHEBI:138370"/>
        <dbReference type="EC" id="2.3.2.13"/>
    </reaction>
    <physiologicalReaction direction="left-to-right" evidence="24">
        <dbReference type="Rhea" id="RHEA:54817"/>
    </physiologicalReaction>
</comment>
<accession>A0A4Z2GKC5</accession>
<evidence type="ECO:0000256" key="5">
    <source>
        <dbReference type="ARBA" id="ARBA00004286"/>
    </source>
</evidence>
<dbReference type="InterPro" id="IPR002931">
    <property type="entry name" value="Transglutaminase-like"/>
</dbReference>
<keyword evidence="15" id="KW-0547">Nucleotide-binding</keyword>
<keyword evidence="14 40" id="KW-0808">Transferase</keyword>
<comment type="catalytic activity">
    <reaction evidence="37">
        <text>L-glutaminyl-[protein] + (R)-noradrenaline = 5-(R)-noradrenalinyl-L-glutamyl-[protein] + NH4(+)</text>
        <dbReference type="Rhea" id="RHEA:66560"/>
        <dbReference type="Rhea" id="RHEA-COMP:10207"/>
        <dbReference type="Rhea" id="RHEA-COMP:17054"/>
        <dbReference type="ChEBI" id="CHEBI:28938"/>
        <dbReference type="ChEBI" id="CHEBI:30011"/>
        <dbReference type="ChEBI" id="CHEBI:72587"/>
        <dbReference type="ChEBI" id="CHEBI:167178"/>
    </reaction>
    <physiologicalReaction direction="left-to-right" evidence="37">
        <dbReference type="Rhea" id="RHEA:66561"/>
    </physiologicalReaction>
</comment>
<dbReference type="SUPFAM" id="SSF54001">
    <property type="entry name" value="Cysteine proteinases"/>
    <property type="match status" value="1"/>
</dbReference>
<evidence type="ECO:0000256" key="1">
    <source>
        <dbReference type="ARBA" id="ARBA00001913"/>
    </source>
</evidence>
<dbReference type="GO" id="GO:0050568">
    <property type="term" value="F:protein-glutamine glutaminase activity"/>
    <property type="evidence" value="ECO:0007669"/>
    <property type="project" value="UniProtKB-EC"/>
</dbReference>
<keyword evidence="13" id="KW-0378">Hydrolase</keyword>
<dbReference type="GO" id="GO:0005634">
    <property type="term" value="C:nucleus"/>
    <property type="evidence" value="ECO:0007669"/>
    <property type="project" value="UniProtKB-SubCell"/>
</dbReference>
<evidence type="ECO:0000256" key="27">
    <source>
        <dbReference type="ARBA" id="ARBA00041650"/>
    </source>
</evidence>
<evidence type="ECO:0000313" key="40">
    <source>
        <dbReference type="EMBL" id="TNN53906.1"/>
    </source>
</evidence>
<dbReference type="GO" id="GO:0003810">
    <property type="term" value="F:protein-glutamine gamma-glutamyltransferase activity"/>
    <property type="evidence" value="ECO:0007669"/>
    <property type="project" value="UniProtKB-EC"/>
</dbReference>
<keyword evidence="12" id="KW-0272">Extracellular matrix</keyword>
<evidence type="ECO:0000256" key="30">
    <source>
        <dbReference type="ARBA" id="ARBA00042105"/>
    </source>
</evidence>
<evidence type="ECO:0000256" key="35">
    <source>
        <dbReference type="ARBA" id="ARBA00047868"/>
    </source>
</evidence>
<dbReference type="GO" id="GO:0006508">
    <property type="term" value="P:proteolysis"/>
    <property type="evidence" value="ECO:0007669"/>
    <property type="project" value="UniProtKB-KW"/>
</dbReference>
<dbReference type="OrthoDB" id="437511at2759"/>
<evidence type="ECO:0000256" key="6">
    <source>
        <dbReference type="ARBA" id="ARBA00004498"/>
    </source>
</evidence>
<keyword evidence="41" id="KW-1185">Reference proteome</keyword>
<evidence type="ECO:0000256" key="18">
    <source>
        <dbReference type="ARBA" id="ARBA00023134"/>
    </source>
</evidence>
<comment type="similarity">
    <text evidence="8">Belongs to the transglutaminase superfamily. Transglutaminase family.</text>
</comment>
<dbReference type="InterPro" id="IPR038765">
    <property type="entry name" value="Papain-like_cys_pep_sf"/>
</dbReference>
<evidence type="ECO:0000256" key="2">
    <source>
        <dbReference type="ARBA" id="ARBA00004123"/>
    </source>
</evidence>
<dbReference type="InterPro" id="IPR001102">
    <property type="entry name" value="Transglutaminase_N"/>
</dbReference>
<dbReference type="InterPro" id="IPR013783">
    <property type="entry name" value="Ig-like_fold"/>
</dbReference>
<evidence type="ECO:0000256" key="13">
    <source>
        <dbReference type="ARBA" id="ARBA00022670"/>
    </source>
</evidence>
<keyword evidence="19" id="KW-0472">Membrane</keyword>
<dbReference type="PANTHER" id="PTHR11590">
    <property type="entry name" value="PROTEIN-GLUTAMINE GAMMA-GLUTAMYLTRANSFERASE"/>
    <property type="match status" value="1"/>
</dbReference>
<keyword evidence="10" id="KW-1003">Cell membrane</keyword>
<evidence type="ECO:0000313" key="41">
    <source>
        <dbReference type="Proteomes" id="UP000314294"/>
    </source>
</evidence>
<comment type="catalytic activity">
    <reaction evidence="23">
        <text>L-glutaminyl-[protein] + serotonin = 5-serotonyl-L-glutamyl-[protein] + NH4(+)</text>
        <dbReference type="Rhea" id="RHEA:66552"/>
        <dbReference type="Rhea" id="RHEA-COMP:10207"/>
        <dbReference type="Rhea" id="RHEA-COMP:17052"/>
        <dbReference type="ChEBI" id="CHEBI:28938"/>
        <dbReference type="ChEBI" id="CHEBI:30011"/>
        <dbReference type="ChEBI" id="CHEBI:167174"/>
        <dbReference type="ChEBI" id="CHEBI:350546"/>
    </reaction>
    <physiologicalReaction direction="left-to-right" evidence="23">
        <dbReference type="Rhea" id="RHEA:66553"/>
    </physiologicalReaction>
</comment>
<reference evidence="40 41" key="1">
    <citation type="submission" date="2019-03" db="EMBL/GenBank/DDBJ databases">
        <title>First draft genome of Liparis tanakae, snailfish: a comprehensive survey of snailfish specific genes.</title>
        <authorList>
            <person name="Kim W."/>
            <person name="Song I."/>
            <person name="Jeong J.-H."/>
            <person name="Kim D."/>
            <person name="Kim S."/>
            <person name="Ryu S."/>
            <person name="Song J.Y."/>
            <person name="Lee S.K."/>
        </authorList>
    </citation>
    <scope>NUCLEOTIDE SEQUENCE [LARGE SCALE GENOMIC DNA]</scope>
    <source>
        <tissue evidence="40">Muscle</tissue>
    </source>
</reference>
<dbReference type="PANTHER" id="PTHR11590:SF6">
    <property type="entry name" value="PROTEIN-GLUTAMINE GAMMA-GLUTAMYLTRANSFERASE 2"/>
    <property type="match status" value="1"/>
</dbReference>
<evidence type="ECO:0000256" key="4">
    <source>
        <dbReference type="ARBA" id="ARBA00004236"/>
    </source>
</evidence>
<feature type="domain" description="Transglutaminase-like" evidence="39">
    <location>
        <begin position="286"/>
        <end position="345"/>
    </location>
</feature>
<keyword evidence="18" id="KW-0342">GTP-binding</keyword>
<evidence type="ECO:0000259" key="39">
    <source>
        <dbReference type="SMART" id="SM00460"/>
    </source>
</evidence>
<evidence type="ECO:0000256" key="14">
    <source>
        <dbReference type="ARBA" id="ARBA00022679"/>
    </source>
</evidence>
<dbReference type="Pfam" id="PF01841">
    <property type="entry name" value="Transglut_core"/>
    <property type="match status" value="1"/>
</dbReference>
<dbReference type="EC" id="2.3.2.13" evidence="22"/>
<gene>
    <name evidence="40" type="primary">TGM2_2</name>
    <name evidence="40" type="ORF">EYF80_035883</name>
</gene>
<evidence type="ECO:0000256" key="34">
    <source>
        <dbReference type="ARBA" id="ARBA00043138"/>
    </source>
</evidence>
<evidence type="ECO:0000256" key="10">
    <source>
        <dbReference type="ARBA" id="ARBA00022475"/>
    </source>
</evidence>
<evidence type="ECO:0000256" key="3">
    <source>
        <dbReference type="ARBA" id="ARBA00004173"/>
    </source>
</evidence>
<evidence type="ECO:0000256" key="25">
    <source>
        <dbReference type="ARBA" id="ARBA00039019"/>
    </source>
</evidence>
<dbReference type="GO" id="GO:0005886">
    <property type="term" value="C:plasma membrane"/>
    <property type="evidence" value="ECO:0007669"/>
    <property type="project" value="UniProtKB-SubCell"/>
</dbReference>
<comment type="cofactor">
    <cofactor evidence="1">
        <name>Ca(2+)</name>
        <dbReference type="ChEBI" id="CHEBI:29108"/>
    </cofactor>
</comment>
<evidence type="ECO:0000256" key="21">
    <source>
        <dbReference type="ARBA" id="ARBA00023315"/>
    </source>
</evidence>
<dbReference type="GO" id="GO:0005829">
    <property type="term" value="C:cytosol"/>
    <property type="evidence" value="ECO:0007669"/>
    <property type="project" value="UniProtKB-SubCell"/>
</dbReference>
<dbReference type="EMBL" id="SRLO01000502">
    <property type="protein sequence ID" value="TNN53906.1"/>
    <property type="molecule type" value="Genomic_DNA"/>
</dbReference>